<accession>A0ACC0ESS7</accession>
<reference evidence="2" key="1">
    <citation type="journal article" date="2018" name="BMC Genomics">
        <title>Genomic insights into host adaptation between the wheat stripe rust pathogen (Puccinia striiformis f. sp. tritici) and the barley stripe rust pathogen (Puccinia striiformis f. sp. hordei).</title>
        <authorList>
            <person name="Xia C."/>
            <person name="Wang M."/>
            <person name="Yin C."/>
            <person name="Cornejo O.E."/>
            <person name="Hulbert S.H."/>
            <person name="Chen X."/>
        </authorList>
    </citation>
    <scope>NUCLEOTIDE SEQUENCE [LARGE SCALE GENOMIC DNA]</scope>
    <source>
        <strain evidence="2">93-210</strain>
    </source>
</reference>
<evidence type="ECO:0000313" key="2">
    <source>
        <dbReference type="Proteomes" id="UP001060170"/>
    </source>
</evidence>
<organism evidence="1 2">
    <name type="scientific">Puccinia striiformis f. sp. tritici</name>
    <dbReference type="NCBI Taxonomy" id="168172"/>
    <lineage>
        <taxon>Eukaryota</taxon>
        <taxon>Fungi</taxon>
        <taxon>Dikarya</taxon>
        <taxon>Basidiomycota</taxon>
        <taxon>Pucciniomycotina</taxon>
        <taxon>Pucciniomycetes</taxon>
        <taxon>Pucciniales</taxon>
        <taxon>Pucciniaceae</taxon>
        <taxon>Puccinia</taxon>
    </lineage>
</organism>
<comment type="caution">
    <text evidence="1">The sequence shown here is derived from an EMBL/GenBank/DDBJ whole genome shotgun (WGS) entry which is preliminary data.</text>
</comment>
<protein>
    <submittedName>
        <fullName evidence="1">Uncharacterized protein</fullName>
    </submittedName>
</protein>
<keyword evidence="2" id="KW-1185">Reference proteome</keyword>
<proteinExistence type="predicted"/>
<dbReference type="Proteomes" id="UP001060170">
    <property type="component" value="Chromosome 3"/>
</dbReference>
<dbReference type="EMBL" id="CM045867">
    <property type="protein sequence ID" value="KAI7959459.1"/>
    <property type="molecule type" value="Genomic_DNA"/>
</dbReference>
<evidence type="ECO:0000313" key="1">
    <source>
        <dbReference type="EMBL" id="KAI7959459.1"/>
    </source>
</evidence>
<sequence length="122" mass="13063">MWSEEVLLWVSIKKDHQSSERRGSPSESSSSSLTISPLNIVSFMPVDGIPLLVSFERDCEKLIISISSTSSNSSSSFCSNPTVPLPRDTMLVISASSTSLSSHSDQGTCSPSSLSSYSDHGM</sequence>
<gene>
    <name evidence="1" type="ORF">MJO28_003250</name>
</gene>
<reference evidence="2" key="2">
    <citation type="journal article" date="2018" name="Mol. Plant Microbe Interact.">
        <title>Genome sequence resources for the wheat stripe rust pathogen (Puccinia striiformis f. sp. tritici) and the barley stripe rust pathogen (Puccinia striiformis f. sp. hordei).</title>
        <authorList>
            <person name="Xia C."/>
            <person name="Wang M."/>
            <person name="Yin C."/>
            <person name="Cornejo O.E."/>
            <person name="Hulbert S.H."/>
            <person name="Chen X."/>
        </authorList>
    </citation>
    <scope>NUCLEOTIDE SEQUENCE [LARGE SCALE GENOMIC DNA]</scope>
    <source>
        <strain evidence="2">93-210</strain>
    </source>
</reference>
<reference evidence="1 2" key="3">
    <citation type="journal article" date="2022" name="Microbiol. Spectr.">
        <title>Folding features and dynamics of 3D genome architecture in plant fungal pathogens.</title>
        <authorList>
            <person name="Xia C."/>
        </authorList>
    </citation>
    <scope>NUCLEOTIDE SEQUENCE [LARGE SCALE GENOMIC DNA]</scope>
    <source>
        <strain evidence="1 2">93-210</strain>
    </source>
</reference>
<name>A0ACC0ESS7_9BASI</name>